<dbReference type="EMBL" id="MT663534">
    <property type="protein sequence ID" value="QOI90193.1"/>
    <property type="molecule type" value="Genomic_DNA"/>
</dbReference>
<protein>
    <submittedName>
        <fullName evidence="2">Uncharacterized protein</fullName>
    </submittedName>
</protein>
<evidence type="ECO:0000313" key="2">
    <source>
        <dbReference type="EMBL" id="QOI90193.1"/>
    </source>
</evidence>
<organism evidence="2 3">
    <name type="scientific">Pyramimonas orientalis virus 01B</name>
    <dbReference type="NCBI Taxonomy" id="3134525"/>
    <lineage>
        <taxon>Viruses</taxon>
        <taxon>Varidnaviria</taxon>
        <taxon>Bamfordvirae</taxon>
        <taxon>Nucleocytoviricota</taxon>
        <taxon>Megaviricetes</taxon>
        <taxon>Imitervirales</taxon>
        <taxon>Allomimiviridae</taxon>
        <taxon>Heliosvirus</taxon>
        <taxon>Heliosvirus raunefjordenense</taxon>
    </lineage>
</organism>
<feature type="region of interest" description="Disordered" evidence="1">
    <location>
        <begin position="100"/>
        <end position="124"/>
    </location>
</feature>
<sequence length="124" mass="14575">MTSTIVPKFIITLFKGEIERIHKKLLIEIAKDYKLSIEELNSRYIPSIDINNDKIEIVRRRKYLSNLDDKNRCIAYNGKKKRCQRPKGANSTFCHAHVNSQRHGTLETSLVEDKPKQKYKPKLY</sequence>
<gene>
    <name evidence="2" type="ORF">HWQ62_00056</name>
</gene>
<name>A0A7M3UNE4_9VIRU</name>
<accession>A0A7M3UNE4</accession>
<proteinExistence type="predicted"/>
<dbReference type="Proteomes" id="UP001162120">
    <property type="component" value="Segment"/>
</dbReference>
<evidence type="ECO:0000313" key="3">
    <source>
        <dbReference type="Proteomes" id="UP001162120"/>
    </source>
</evidence>
<evidence type="ECO:0000256" key="1">
    <source>
        <dbReference type="SAM" id="MobiDB-lite"/>
    </source>
</evidence>
<reference evidence="2" key="1">
    <citation type="submission" date="2020-06" db="EMBL/GenBank/DDBJ databases">
        <title>Lateral gene transfer of anion-conducting channel rhodopsins between green algae and giant viruses.</title>
        <authorList>
            <person name="Rozenberg A."/>
            <person name="Oppermann J."/>
            <person name="Wietek J."/>
            <person name="Fernandez Lahore R.G."/>
            <person name="Sandaa R.-A."/>
            <person name="Bratbak G."/>
            <person name="Hegemann P."/>
            <person name="Beja O."/>
        </authorList>
    </citation>
    <scope>NUCLEOTIDE SEQUENCE</scope>
    <source>
        <strain evidence="2">01B</strain>
    </source>
</reference>
<keyword evidence="3" id="KW-1185">Reference proteome</keyword>